<dbReference type="Proteomes" id="UP000308365">
    <property type="component" value="Unassembled WGS sequence"/>
</dbReference>
<dbReference type="AlphaFoldDB" id="A0A4V5P9R6"/>
<sequence>MPRKLKILLWVRIRSKGSICH</sequence>
<evidence type="ECO:0000313" key="1">
    <source>
        <dbReference type="EMBL" id="TKC45110.1"/>
    </source>
</evidence>
<evidence type="ECO:0000313" key="2">
    <source>
        <dbReference type="Proteomes" id="UP000308365"/>
    </source>
</evidence>
<name>A0A4V5P9R6_MONMO</name>
<gene>
    <name evidence="1" type="ORF">EI555_001572</name>
</gene>
<protein>
    <submittedName>
        <fullName evidence="1">Uncharacterized protein</fullName>
    </submittedName>
</protein>
<dbReference type="EMBL" id="RWIC01000352">
    <property type="protein sequence ID" value="TKC45110.1"/>
    <property type="molecule type" value="Genomic_DNA"/>
</dbReference>
<reference evidence="2" key="1">
    <citation type="journal article" date="2019" name="IScience">
        <title>Narwhal Genome Reveals Long-Term Low Genetic Diversity despite Current Large Abundance Size.</title>
        <authorList>
            <person name="Westbury M.V."/>
            <person name="Petersen B."/>
            <person name="Garde E."/>
            <person name="Heide-Jorgensen M.P."/>
            <person name="Lorenzen E.D."/>
        </authorList>
    </citation>
    <scope>NUCLEOTIDE SEQUENCE [LARGE SCALE GENOMIC DNA]</scope>
</reference>
<accession>A0A4V5P9R6</accession>
<organism evidence="1 2">
    <name type="scientific">Monodon monoceros</name>
    <name type="common">Narwhal</name>
    <name type="synonym">Ceratodon monodon</name>
    <dbReference type="NCBI Taxonomy" id="40151"/>
    <lineage>
        <taxon>Eukaryota</taxon>
        <taxon>Metazoa</taxon>
        <taxon>Chordata</taxon>
        <taxon>Craniata</taxon>
        <taxon>Vertebrata</taxon>
        <taxon>Euteleostomi</taxon>
        <taxon>Mammalia</taxon>
        <taxon>Eutheria</taxon>
        <taxon>Laurasiatheria</taxon>
        <taxon>Artiodactyla</taxon>
        <taxon>Whippomorpha</taxon>
        <taxon>Cetacea</taxon>
        <taxon>Odontoceti</taxon>
        <taxon>Monodontidae</taxon>
        <taxon>Monodon</taxon>
    </lineage>
</organism>
<comment type="caution">
    <text evidence="1">The sequence shown here is derived from an EMBL/GenBank/DDBJ whole genome shotgun (WGS) entry which is preliminary data.</text>
</comment>
<proteinExistence type="predicted"/>